<dbReference type="Proteomes" id="UP000801492">
    <property type="component" value="Unassembled WGS sequence"/>
</dbReference>
<dbReference type="EMBL" id="VTPC01040089">
    <property type="protein sequence ID" value="KAF2891045.1"/>
    <property type="molecule type" value="Genomic_DNA"/>
</dbReference>
<dbReference type="AlphaFoldDB" id="A0A8K0G462"/>
<keyword evidence="2" id="KW-1185">Reference proteome</keyword>
<sequence length="140" mass="15854">MPLEYVTSSNLLRRGSFMTRKEPEKRKNSTLCAPTSPNELVIDGPYSKTSSGEDFLLFDSGAGDPNRIFLFSTERNLEVLFSSDHWFCDGTFQTALPLFTQLMTIHGLRLMQLFLYCTFFSQTRPTSLQASSGATKEFEI</sequence>
<dbReference type="OrthoDB" id="6783708at2759"/>
<reference evidence="1" key="1">
    <citation type="submission" date="2019-08" db="EMBL/GenBank/DDBJ databases">
        <title>The genome of the North American firefly Photinus pyralis.</title>
        <authorList>
            <consortium name="Photinus pyralis genome working group"/>
            <person name="Fallon T.R."/>
            <person name="Sander Lower S.E."/>
            <person name="Weng J.-K."/>
        </authorList>
    </citation>
    <scope>NUCLEOTIDE SEQUENCE</scope>
    <source>
        <strain evidence="1">TRF0915ILg1</strain>
        <tissue evidence="1">Whole body</tissue>
    </source>
</reference>
<comment type="caution">
    <text evidence="1">The sequence shown here is derived from an EMBL/GenBank/DDBJ whole genome shotgun (WGS) entry which is preliminary data.</text>
</comment>
<evidence type="ECO:0000313" key="2">
    <source>
        <dbReference type="Proteomes" id="UP000801492"/>
    </source>
</evidence>
<organism evidence="1 2">
    <name type="scientific">Ignelater luminosus</name>
    <name type="common">Cucubano</name>
    <name type="synonym">Pyrophorus luminosus</name>
    <dbReference type="NCBI Taxonomy" id="2038154"/>
    <lineage>
        <taxon>Eukaryota</taxon>
        <taxon>Metazoa</taxon>
        <taxon>Ecdysozoa</taxon>
        <taxon>Arthropoda</taxon>
        <taxon>Hexapoda</taxon>
        <taxon>Insecta</taxon>
        <taxon>Pterygota</taxon>
        <taxon>Neoptera</taxon>
        <taxon>Endopterygota</taxon>
        <taxon>Coleoptera</taxon>
        <taxon>Polyphaga</taxon>
        <taxon>Elateriformia</taxon>
        <taxon>Elateroidea</taxon>
        <taxon>Elateridae</taxon>
        <taxon>Agrypninae</taxon>
        <taxon>Pyrophorini</taxon>
        <taxon>Ignelater</taxon>
    </lineage>
</organism>
<proteinExistence type="predicted"/>
<gene>
    <name evidence="1" type="ORF">ILUMI_15128</name>
</gene>
<evidence type="ECO:0000313" key="1">
    <source>
        <dbReference type="EMBL" id="KAF2891045.1"/>
    </source>
</evidence>
<protein>
    <submittedName>
        <fullName evidence="1">Uncharacterized protein</fullName>
    </submittedName>
</protein>
<accession>A0A8K0G462</accession>
<name>A0A8K0G462_IGNLU</name>